<evidence type="ECO:0000256" key="9">
    <source>
        <dbReference type="SAM" id="MobiDB-lite"/>
    </source>
</evidence>
<comment type="catalytic activity">
    <reaction evidence="7">
        <text>a 5'-end triphospho-ribonucleoside in mRNA + H2O = a 5'-end diphospho-ribonucleoside in mRNA + phosphate + H(+)</text>
        <dbReference type="Rhea" id="RHEA:67004"/>
        <dbReference type="Rhea" id="RHEA-COMP:17164"/>
        <dbReference type="Rhea" id="RHEA-COMP:17165"/>
        <dbReference type="ChEBI" id="CHEBI:15377"/>
        <dbReference type="ChEBI" id="CHEBI:15378"/>
        <dbReference type="ChEBI" id="CHEBI:43474"/>
        <dbReference type="ChEBI" id="CHEBI:167616"/>
        <dbReference type="ChEBI" id="CHEBI:167618"/>
        <dbReference type="EC" id="3.6.1.74"/>
    </reaction>
    <physiologicalReaction direction="left-to-right" evidence="7">
        <dbReference type="Rhea" id="RHEA:67005"/>
    </physiologicalReaction>
</comment>
<comment type="cofactor">
    <cofactor evidence="1 8">
        <name>Mg(2+)</name>
        <dbReference type="ChEBI" id="CHEBI:18420"/>
    </cofactor>
</comment>
<dbReference type="PANTHER" id="PTHR28118:SF1">
    <property type="entry name" value="POLYNUCLEOTIDE 5'-TRIPHOSPHATASE CTL1-RELATED"/>
    <property type="match status" value="1"/>
</dbReference>
<keyword evidence="12" id="KW-1185">Reference proteome</keyword>
<feature type="compositionally biased region" description="Polar residues" evidence="9">
    <location>
        <begin position="7"/>
        <end position="18"/>
    </location>
</feature>
<keyword evidence="8" id="KW-0506">mRNA capping</keyword>
<comment type="subcellular location">
    <subcellularLocation>
        <location evidence="2 8">Nucleus</location>
    </subcellularLocation>
</comment>
<feature type="region of interest" description="Disordered" evidence="9">
    <location>
        <begin position="1"/>
        <end position="26"/>
    </location>
</feature>
<dbReference type="CDD" id="cd07470">
    <property type="entry name" value="CYTH-like_mRNA_RTPase"/>
    <property type="match status" value="1"/>
</dbReference>
<evidence type="ECO:0000313" key="12">
    <source>
        <dbReference type="Proteomes" id="UP000250266"/>
    </source>
</evidence>
<dbReference type="OrthoDB" id="272147at2759"/>
<dbReference type="SUPFAM" id="SSF55154">
    <property type="entry name" value="CYTH-like phosphatases"/>
    <property type="match status" value="1"/>
</dbReference>
<evidence type="ECO:0000256" key="7">
    <source>
        <dbReference type="ARBA" id="ARBA00047740"/>
    </source>
</evidence>
<evidence type="ECO:0000256" key="3">
    <source>
        <dbReference type="ARBA" id="ARBA00006345"/>
    </source>
</evidence>
<dbReference type="Gene3D" id="3.20.100.10">
    <property type="entry name" value="mRNA triphosphatase Cet1-like"/>
    <property type="match status" value="1"/>
</dbReference>
<keyword evidence="5 8" id="KW-0378">Hydrolase</keyword>
<dbReference type="PANTHER" id="PTHR28118">
    <property type="entry name" value="POLYNUCLEOTIDE 5'-TRIPHOSPHATASE-RELATED"/>
    <property type="match status" value="1"/>
</dbReference>
<comment type="subunit">
    <text evidence="8">Heterodimer. The mRNA-capping enzyme is composed of two separate chains alpha and beta, respectively a mRNA guanylyltransferase and an mRNA 5'-triphosphate monophosphatase.</text>
</comment>
<dbReference type="Proteomes" id="UP000250266">
    <property type="component" value="Unassembled WGS sequence"/>
</dbReference>
<evidence type="ECO:0000256" key="6">
    <source>
        <dbReference type="ARBA" id="ARBA00023242"/>
    </source>
</evidence>
<protein>
    <recommendedName>
        <fullName evidence="8">mRNA-capping enzyme subunit beta</fullName>
        <ecNumber evidence="8">3.6.1.74</ecNumber>
    </recommendedName>
    <alternativeName>
        <fullName evidence="8">mRNA 5'-phosphatase</fullName>
    </alternativeName>
    <alternativeName>
        <fullName evidence="8">mRNA 5'-triphosphate monophosphatase</fullName>
    </alternativeName>
</protein>
<evidence type="ECO:0000313" key="11">
    <source>
        <dbReference type="EMBL" id="OCK78486.1"/>
    </source>
</evidence>
<sequence length="372" mass="42868">MDIKSLINPTPSISSSRPIVQRRKRNDPVPIWAIREQDAPWERAPPQVPSHAPSQQPLQVPAEFTPQAQNGLHDWDWQPSITGKAPYDEISRTIGHFIWHNMITNDALLQAAAESEGSQVEIEAKWGQIQDFQTKERLRWFNDTECILRTKEFGNTRFASTMSVLQHKKMNQYLNNSISANLQQNGDARQRRSPLSYKHIYEKDEFYDLDQDGFNRLLPSTRSILGSPRGQKVRVTKDSKTNLIIRKIIKHKIANVEISSPQTEWDYRISINLEIQYPGSVEDLSRAVEKGKVTERSKDRMSYAHNSQHYQIDLTQVVNVEGEKNHELELEVDSMFLLMEAEKVKSNQANHYDDIIGGMINNLRELSRAVGR</sequence>
<feature type="domain" description="mRNA triphosphatase Cet1-like" evidence="10">
    <location>
        <begin position="88"/>
        <end position="332"/>
    </location>
</feature>
<organism evidence="11 12">
    <name type="scientific">Lepidopterella palustris CBS 459.81</name>
    <dbReference type="NCBI Taxonomy" id="1314670"/>
    <lineage>
        <taxon>Eukaryota</taxon>
        <taxon>Fungi</taxon>
        <taxon>Dikarya</taxon>
        <taxon>Ascomycota</taxon>
        <taxon>Pezizomycotina</taxon>
        <taxon>Dothideomycetes</taxon>
        <taxon>Pleosporomycetidae</taxon>
        <taxon>Mytilinidiales</taxon>
        <taxon>Argynnaceae</taxon>
        <taxon>Lepidopterella</taxon>
    </lineage>
</organism>
<accession>A0A8E2E6W4</accession>
<evidence type="ECO:0000256" key="8">
    <source>
        <dbReference type="RuleBase" id="RU367053"/>
    </source>
</evidence>
<dbReference type="AlphaFoldDB" id="A0A8E2E6W4"/>
<proteinExistence type="inferred from homology"/>
<evidence type="ECO:0000256" key="1">
    <source>
        <dbReference type="ARBA" id="ARBA00001946"/>
    </source>
</evidence>
<dbReference type="EMBL" id="KV745056">
    <property type="protein sequence ID" value="OCK78486.1"/>
    <property type="molecule type" value="Genomic_DNA"/>
</dbReference>
<dbReference type="GO" id="GO:0140818">
    <property type="term" value="F:mRNA 5'-triphosphate monophosphatase activity"/>
    <property type="evidence" value="ECO:0007669"/>
    <property type="project" value="UniProtKB-EC"/>
</dbReference>
<evidence type="ECO:0000256" key="5">
    <source>
        <dbReference type="ARBA" id="ARBA00022801"/>
    </source>
</evidence>
<dbReference type="InterPro" id="IPR040343">
    <property type="entry name" value="Cet1/Ctl1"/>
</dbReference>
<comment type="similarity">
    <text evidence="3 8">Belongs to the fungal TPase family.</text>
</comment>
<dbReference type="GO" id="GO:0031533">
    <property type="term" value="C:mRNA capping enzyme complex"/>
    <property type="evidence" value="ECO:0007669"/>
    <property type="project" value="UniProtKB-UniRule"/>
</dbReference>
<evidence type="ECO:0000259" key="10">
    <source>
        <dbReference type="Pfam" id="PF02940"/>
    </source>
</evidence>
<dbReference type="EC" id="3.6.1.74" evidence="8"/>
<name>A0A8E2E6W4_9PEZI</name>
<dbReference type="InterPro" id="IPR004206">
    <property type="entry name" value="mRNA_triPase_Cet1"/>
</dbReference>
<dbReference type="Pfam" id="PF02940">
    <property type="entry name" value="mRNA_triPase"/>
    <property type="match status" value="1"/>
</dbReference>
<keyword evidence="6 8" id="KW-0539">Nucleus</keyword>
<dbReference type="GO" id="GO:0004651">
    <property type="term" value="F:polynucleotide 5'-phosphatase activity"/>
    <property type="evidence" value="ECO:0007669"/>
    <property type="project" value="UniProtKB-UniRule"/>
</dbReference>
<comment type="function">
    <text evidence="8">First step of mRNA capping. Converts the 5'-triphosphate end of a nascent mRNA chain into a diphosphate end.</text>
</comment>
<dbReference type="GO" id="GO:0006370">
    <property type="term" value="P:7-methylguanosine mRNA capping"/>
    <property type="evidence" value="ECO:0007669"/>
    <property type="project" value="UniProtKB-UniRule"/>
</dbReference>
<dbReference type="InterPro" id="IPR037009">
    <property type="entry name" value="mRNA_triPase_Cet1_sf"/>
</dbReference>
<dbReference type="InterPro" id="IPR033469">
    <property type="entry name" value="CYTH-like_dom_sf"/>
</dbReference>
<evidence type="ECO:0000256" key="2">
    <source>
        <dbReference type="ARBA" id="ARBA00004123"/>
    </source>
</evidence>
<evidence type="ECO:0000256" key="4">
    <source>
        <dbReference type="ARBA" id="ARBA00022664"/>
    </source>
</evidence>
<gene>
    <name evidence="11" type="ORF">K432DRAFT_383824</name>
</gene>
<keyword evidence="4 8" id="KW-0507">mRNA processing</keyword>
<reference evidence="11 12" key="1">
    <citation type="journal article" date="2016" name="Nat. Commun.">
        <title>Ectomycorrhizal ecology is imprinted in the genome of the dominant symbiotic fungus Cenococcum geophilum.</title>
        <authorList>
            <consortium name="DOE Joint Genome Institute"/>
            <person name="Peter M."/>
            <person name="Kohler A."/>
            <person name="Ohm R.A."/>
            <person name="Kuo A."/>
            <person name="Krutzmann J."/>
            <person name="Morin E."/>
            <person name="Arend M."/>
            <person name="Barry K.W."/>
            <person name="Binder M."/>
            <person name="Choi C."/>
            <person name="Clum A."/>
            <person name="Copeland A."/>
            <person name="Grisel N."/>
            <person name="Haridas S."/>
            <person name="Kipfer T."/>
            <person name="LaButti K."/>
            <person name="Lindquist E."/>
            <person name="Lipzen A."/>
            <person name="Maire R."/>
            <person name="Meier B."/>
            <person name="Mihaltcheva S."/>
            <person name="Molinier V."/>
            <person name="Murat C."/>
            <person name="Poggeler S."/>
            <person name="Quandt C.A."/>
            <person name="Sperisen C."/>
            <person name="Tritt A."/>
            <person name="Tisserant E."/>
            <person name="Crous P.W."/>
            <person name="Henrissat B."/>
            <person name="Nehls U."/>
            <person name="Egli S."/>
            <person name="Spatafora J.W."/>
            <person name="Grigoriev I.V."/>
            <person name="Martin F.M."/>
        </authorList>
    </citation>
    <scope>NUCLEOTIDE SEQUENCE [LARGE SCALE GENOMIC DNA]</scope>
    <source>
        <strain evidence="11 12">CBS 459.81</strain>
    </source>
</reference>